<dbReference type="AlphaFoldDB" id="A0A1H2VIJ7"/>
<organism evidence="2 3">
    <name type="scientific">Albimonas donghaensis</name>
    <dbReference type="NCBI Taxonomy" id="356660"/>
    <lineage>
        <taxon>Bacteria</taxon>
        <taxon>Pseudomonadati</taxon>
        <taxon>Pseudomonadota</taxon>
        <taxon>Alphaproteobacteria</taxon>
        <taxon>Rhodobacterales</taxon>
        <taxon>Paracoccaceae</taxon>
        <taxon>Albimonas</taxon>
    </lineage>
</organism>
<dbReference type="Pfam" id="PF12172">
    <property type="entry name" value="zf-ChsH2"/>
    <property type="match status" value="1"/>
</dbReference>
<evidence type="ECO:0000313" key="3">
    <source>
        <dbReference type="Proteomes" id="UP000199118"/>
    </source>
</evidence>
<evidence type="ECO:0000313" key="2">
    <source>
        <dbReference type="EMBL" id="SDW67764.1"/>
    </source>
</evidence>
<dbReference type="STRING" id="356660.SAMN05444336_10271"/>
<dbReference type="EMBL" id="FNMZ01000002">
    <property type="protein sequence ID" value="SDW67764.1"/>
    <property type="molecule type" value="Genomic_DNA"/>
</dbReference>
<dbReference type="InterPro" id="IPR022002">
    <property type="entry name" value="ChsH2_Znr"/>
</dbReference>
<proteinExistence type="predicted"/>
<dbReference type="InterPro" id="IPR012340">
    <property type="entry name" value="NA-bd_OB-fold"/>
</dbReference>
<accession>A0A1H2VIJ7</accession>
<evidence type="ECO:0000259" key="1">
    <source>
        <dbReference type="Pfam" id="PF12172"/>
    </source>
</evidence>
<protein>
    <submittedName>
        <fullName evidence="2">Uncharacterized OB-fold protein, contains Zn-ribbon domain</fullName>
    </submittedName>
</protein>
<dbReference type="OrthoDB" id="8963338at2"/>
<dbReference type="RefSeq" id="WP_092680357.1">
    <property type="nucleotide sequence ID" value="NZ_FNMZ01000002.1"/>
</dbReference>
<dbReference type="Proteomes" id="UP000199118">
    <property type="component" value="Unassembled WGS sequence"/>
</dbReference>
<dbReference type="SUPFAM" id="SSF50249">
    <property type="entry name" value="Nucleic acid-binding proteins"/>
    <property type="match status" value="1"/>
</dbReference>
<keyword evidence="3" id="KW-1185">Reference proteome</keyword>
<name>A0A1H2VIJ7_9RHOB</name>
<sequence length="138" mass="14564">MELEKPDLCALAPGGKTLRLRASRCADCGGLSFPPAPYGCPACGAAPDRVAEELLSGRARLLEFITIHTRIAPGLRPPVVVGEAEIAPGLIEEIELGAPEDRLARDMEVQAVPVLIERDDVESLAIRFVPAADLEAGA</sequence>
<reference evidence="2 3" key="1">
    <citation type="submission" date="2016-10" db="EMBL/GenBank/DDBJ databases">
        <authorList>
            <person name="de Groot N.N."/>
        </authorList>
    </citation>
    <scope>NUCLEOTIDE SEQUENCE [LARGE SCALE GENOMIC DNA]</scope>
    <source>
        <strain evidence="2 3">DSM 17890</strain>
    </source>
</reference>
<feature type="domain" description="ChsH2 rubredoxin-like zinc ribbon" evidence="1">
    <location>
        <begin position="15"/>
        <end position="45"/>
    </location>
</feature>
<gene>
    <name evidence="2" type="ORF">SAMN05444336_10271</name>
</gene>